<keyword evidence="4 6" id="KW-0238">DNA-binding</keyword>
<comment type="caution">
    <text evidence="10">The sequence shown here is derived from an EMBL/GenBank/DDBJ whole genome shotgun (WGS) entry which is preliminary data.</text>
</comment>
<evidence type="ECO:0000256" key="5">
    <source>
        <dbReference type="ARBA" id="ARBA00023172"/>
    </source>
</evidence>
<dbReference type="PROSITE" id="PS51900">
    <property type="entry name" value="CB"/>
    <property type="match status" value="1"/>
</dbReference>
<dbReference type="SUPFAM" id="SSF56349">
    <property type="entry name" value="DNA breaking-rejoining enzymes"/>
    <property type="match status" value="1"/>
</dbReference>
<dbReference type="CDD" id="cd01189">
    <property type="entry name" value="INT_ICEBs1_C_like"/>
    <property type="match status" value="1"/>
</dbReference>
<keyword evidence="3" id="KW-0229">DNA integration</keyword>
<dbReference type="Gene3D" id="1.10.150.130">
    <property type="match status" value="1"/>
</dbReference>
<dbReference type="Proteomes" id="UP000886884">
    <property type="component" value="Unassembled WGS sequence"/>
</dbReference>
<reference evidence="10" key="1">
    <citation type="submission" date="2020-10" db="EMBL/GenBank/DDBJ databases">
        <authorList>
            <person name="Gilroy R."/>
        </authorList>
    </citation>
    <scope>NUCLEOTIDE SEQUENCE</scope>
    <source>
        <strain evidence="10">CHK183-6373</strain>
    </source>
</reference>
<evidence type="ECO:0000256" key="3">
    <source>
        <dbReference type="ARBA" id="ARBA00022908"/>
    </source>
</evidence>
<comment type="function">
    <text evidence="1">Site-specific tyrosine recombinase, which acts by catalyzing the cutting and rejoining of the recombining DNA molecules.</text>
</comment>
<dbReference type="Pfam" id="PF14659">
    <property type="entry name" value="Phage_int_SAM_3"/>
    <property type="match status" value="1"/>
</dbReference>
<dbReference type="InterPro" id="IPR011010">
    <property type="entry name" value="DNA_brk_join_enz"/>
</dbReference>
<keyword evidence="5" id="KW-0233">DNA recombination</keyword>
<evidence type="ECO:0000256" key="7">
    <source>
        <dbReference type="SAM" id="MobiDB-lite"/>
    </source>
</evidence>
<dbReference type="InterPro" id="IPR002104">
    <property type="entry name" value="Integrase_catalytic"/>
</dbReference>
<dbReference type="InterPro" id="IPR010998">
    <property type="entry name" value="Integrase_recombinase_N"/>
</dbReference>
<dbReference type="Gene3D" id="1.10.443.10">
    <property type="entry name" value="Intergrase catalytic core"/>
    <property type="match status" value="1"/>
</dbReference>
<dbReference type="InterPro" id="IPR044068">
    <property type="entry name" value="CB"/>
</dbReference>
<feature type="region of interest" description="Disordered" evidence="7">
    <location>
        <begin position="130"/>
        <end position="160"/>
    </location>
</feature>
<evidence type="ECO:0000259" key="8">
    <source>
        <dbReference type="PROSITE" id="PS51898"/>
    </source>
</evidence>
<dbReference type="PANTHER" id="PTHR30349:SF64">
    <property type="entry name" value="PROPHAGE INTEGRASE INTD-RELATED"/>
    <property type="match status" value="1"/>
</dbReference>
<evidence type="ECO:0000313" key="10">
    <source>
        <dbReference type="EMBL" id="HIV29046.1"/>
    </source>
</evidence>
<sequence>MGTIEKRGKNSWRVGVQVQTERGWEWVRRTIKMPQGMSEARQHKEAEKALARLILSLDDEEFEPPRPRYTLRAFAELWMEQHVVPNLAAATQKNYRHFLDARILPALGDILLEDLTPLRLTQWLNDVRRSPRRSTALPEDQLKTPRRPSEEERMAKAKPADMQLSARTVQHYYDTLEAMLEKAVQWDLLKKNPMDKVDRPIARKKKVNYLTEERAVELLRCLHDEPNMCYRAALLLALLCGLRLGEVGALRLSDVDWVHGTIDISHALKYTPQAGSFEGAPKSEAGERLISLPASMMAVLHETREYQRDAKAWAGDVWVGEGWIVHAWNGAHLHHDTPSKWFRRFADAHGFEGVRFHDLRHTHATILLANNIDAVAVATRLGHSDATVTLQTYAHALRRRDEDAARAIQALLDSAGNPEGKN</sequence>
<evidence type="ECO:0000313" key="11">
    <source>
        <dbReference type="Proteomes" id="UP000886884"/>
    </source>
</evidence>
<feature type="domain" description="Core-binding (CB)" evidence="9">
    <location>
        <begin position="69"/>
        <end position="184"/>
    </location>
</feature>
<dbReference type="EMBL" id="DVOT01000246">
    <property type="protein sequence ID" value="HIV29046.1"/>
    <property type="molecule type" value="Genomic_DNA"/>
</dbReference>
<organism evidence="10 11">
    <name type="scientific">Candidatus Ornithocaccomicrobium faecavium</name>
    <dbReference type="NCBI Taxonomy" id="2840890"/>
    <lineage>
        <taxon>Bacteria</taxon>
        <taxon>Bacillati</taxon>
        <taxon>Bacillota</taxon>
        <taxon>Clostridia</taxon>
        <taxon>Candidatus Ornithocaccomicrobium</taxon>
    </lineage>
</organism>
<evidence type="ECO:0000256" key="2">
    <source>
        <dbReference type="ARBA" id="ARBA00008857"/>
    </source>
</evidence>
<evidence type="ECO:0000259" key="9">
    <source>
        <dbReference type="PROSITE" id="PS51900"/>
    </source>
</evidence>
<protein>
    <submittedName>
        <fullName evidence="10">Site-specific integrase</fullName>
    </submittedName>
</protein>
<dbReference type="PANTHER" id="PTHR30349">
    <property type="entry name" value="PHAGE INTEGRASE-RELATED"/>
    <property type="match status" value="1"/>
</dbReference>
<dbReference type="GO" id="GO:0006310">
    <property type="term" value="P:DNA recombination"/>
    <property type="evidence" value="ECO:0007669"/>
    <property type="project" value="UniProtKB-KW"/>
</dbReference>
<accession>A0A9D1PAE0</accession>
<evidence type="ECO:0000256" key="1">
    <source>
        <dbReference type="ARBA" id="ARBA00003283"/>
    </source>
</evidence>
<dbReference type="AlphaFoldDB" id="A0A9D1PAE0"/>
<proteinExistence type="inferred from homology"/>
<dbReference type="InterPro" id="IPR004107">
    <property type="entry name" value="Integrase_SAM-like_N"/>
</dbReference>
<evidence type="ECO:0000256" key="4">
    <source>
        <dbReference type="ARBA" id="ARBA00023125"/>
    </source>
</evidence>
<feature type="compositionally biased region" description="Basic and acidic residues" evidence="7">
    <location>
        <begin position="140"/>
        <end position="159"/>
    </location>
</feature>
<reference evidence="10" key="2">
    <citation type="journal article" date="2021" name="PeerJ">
        <title>Extensive microbial diversity within the chicken gut microbiome revealed by metagenomics and culture.</title>
        <authorList>
            <person name="Gilroy R."/>
            <person name="Ravi A."/>
            <person name="Getino M."/>
            <person name="Pursley I."/>
            <person name="Horton D.L."/>
            <person name="Alikhan N.F."/>
            <person name="Baker D."/>
            <person name="Gharbi K."/>
            <person name="Hall N."/>
            <person name="Watson M."/>
            <person name="Adriaenssens E.M."/>
            <person name="Foster-Nyarko E."/>
            <person name="Jarju S."/>
            <person name="Secka A."/>
            <person name="Antonio M."/>
            <person name="Oren A."/>
            <person name="Chaudhuri R.R."/>
            <person name="La Ragione R."/>
            <person name="Hildebrand F."/>
            <person name="Pallen M.J."/>
        </authorList>
    </citation>
    <scope>NUCLEOTIDE SEQUENCE</scope>
    <source>
        <strain evidence="10">CHK183-6373</strain>
    </source>
</reference>
<dbReference type="InterPro" id="IPR013762">
    <property type="entry name" value="Integrase-like_cat_sf"/>
</dbReference>
<gene>
    <name evidence="10" type="ORF">IAA64_13870</name>
</gene>
<dbReference type="PROSITE" id="PS51898">
    <property type="entry name" value="TYR_RECOMBINASE"/>
    <property type="match status" value="1"/>
</dbReference>
<comment type="similarity">
    <text evidence="2">Belongs to the 'phage' integrase family.</text>
</comment>
<dbReference type="InterPro" id="IPR050090">
    <property type="entry name" value="Tyrosine_recombinase_XerCD"/>
</dbReference>
<dbReference type="GO" id="GO:0003677">
    <property type="term" value="F:DNA binding"/>
    <property type="evidence" value="ECO:0007669"/>
    <property type="project" value="UniProtKB-UniRule"/>
</dbReference>
<evidence type="ECO:0000256" key="6">
    <source>
        <dbReference type="PROSITE-ProRule" id="PRU01248"/>
    </source>
</evidence>
<dbReference type="Pfam" id="PF00589">
    <property type="entry name" value="Phage_integrase"/>
    <property type="match status" value="1"/>
</dbReference>
<feature type="domain" description="Tyr recombinase" evidence="8">
    <location>
        <begin position="205"/>
        <end position="406"/>
    </location>
</feature>
<dbReference type="GO" id="GO:0015074">
    <property type="term" value="P:DNA integration"/>
    <property type="evidence" value="ECO:0007669"/>
    <property type="project" value="UniProtKB-KW"/>
</dbReference>
<name>A0A9D1PAE0_9FIRM</name>